<dbReference type="InterPro" id="IPR038340">
    <property type="entry name" value="MRP-L47_sf"/>
</dbReference>
<feature type="compositionally biased region" description="Basic and acidic residues" evidence="8">
    <location>
        <begin position="39"/>
        <end position="50"/>
    </location>
</feature>
<dbReference type="InParanoid" id="G7DT62"/>
<dbReference type="GO" id="GO:0005762">
    <property type="term" value="C:mitochondrial large ribosomal subunit"/>
    <property type="evidence" value="ECO:0007669"/>
    <property type="project" value="TreeGrafter"/>
</dbReference>
<evidence type="ECO:0000256" key="2">
    <source>
        <dbReference type="ARBA" id="ARBA00009254"/>
    </source>
</evidence>
<evidence type="ECO:0000256" key="6">
    <source>
        <dbReference type="ARBA" id="ARBA00035289"/>
    </source>
</evidence>
<dbReference type="PANTHER" id="PTHR21183">
    <property type="entry name" value="RIBOSOMAL PROTEIN L47, MITOCHONDRIAL-RELATED"/>
    <property type="match status" value="1"/>
</dbReference>
<sequence>MAARREAGLLVRNGQAVSKCRCFSTSSIVASGPASPPRIDPRGRPKRDETRYGIPRFKTAAVDRETVEASAEHADHPLWKFFRDRQPIEDDIMGENGEGSRAWTANELRGKTFDELHELWYVLCIERNLLDTQYIEVRRHGSSQVAMTTLPHKRRQVKLSLSRVKIVLAERRRALMEAQALLNASSPIATQKDIKRDQKLAQFEERVRQKYGEAAVQRAQEQRQFKLARYEAYLAEQQKKADAVEARKAQSNQRLPLSRESSFMEASA</sequence>
<evidence type="ECO:0000313" key="10">
    <source>
        <dbReference type="Proteomes" id="UP000009131"/>
    </source>
</evidence>
<comment type="caution">
    <text evidence="9">The sequence shown here is derived from an EMBL/GenBank/DDBJ whole genome shotgun (WGS) entry which is preliminary data.</text>
</comment>
<dbReference type="Pfam" id="PF06984">
    <property type="entry name" value="MRP-L47"/>
    <property type="match status" value="1"/>
</dbReference>
<comment type="subcellular location">
    <subcellularLocation>
        <location evidence="1">Mitochondrion</location>
    </subcellularLocation>
</comment>
<dbReference type="eggNOG" id="KOG3331">
    <property type="taxonomic scope" value="Eukaryota"/>
</dbReference>
<dbReference type="EMBL" id="BABT02000025">
    <property type="protein sequence ID" value="GAA93941.1"/>
    <property type="molecule type" value="Genomic_DNA"/>
</dbReference>
<evidence type="ECO:0000256" key="8">
    <source>
        <dbReference type="SAM" id="MobiDB-lite"/>
    </source>
</evidence>
<evidence type="ECO:0000256" key="1">
    <source>
        <dbReference type="ARBA" id="ARBA00004173"/>
    </source>
</evidence>
<evidence type="ECO:0000313" key="9">
    <source>
        <dbReference type="EMBL" id="GAA93941.1"/>
    </source>
</evidence>
<evidence type="ECO:0000256" key="5">
    <source>
        <dbReference type="ARBA" id="ARBA00023274"/>
    </source>
</evidence>
<reference evidence="9 10" key="1">
    <citation type="journal article" date="2011" name="J. Gen. Appl. Microbiol.">
        <title>Draft genome sequencing of the enigmatic basidiomycete Mixia osmundae.</title>
        <authorList>
            <person name="Nishida H."/>
            <person name="Nagatsuka Y."/>
            <person name="Sugiyama J."/>
        </authorList>
    </citation>
    <scope>NUCLEOTIDE SEQUENCE [LARGE SCALE GENOMIC DNA]</scope>
    <source>
        <strain evidence="10">CBS 9802 / IAM 14324 / JCM 22182 / KY 12970</strain>
    </source>
</reference>
<feature type="compositionally biased region" description="Polar residues" evidence="8">
    <location>
        <begin position="249"/>
        <end position="261"/>
    </location>
</feature>
<organism evidence="9 10">
    <name type="scientific">Mixia osmundae (strain CBS 9802 / IAM 14324 / JCM 22182 / KY 12970)</name>
    <dbReference type="NCBI Taxonomy" id="764103"/>
    <lineage>
        <taxon>Eukaryota</taxon>
        <taxon>Fungi</taxon>
        <taxon>Dikarya</taxon>
        <taxon>Basidiomycota</taxon>
        <taxon>Pucciniomycotina</taxon>
        <taxon>Mixiomycetes</taxon>
        <taxon>Mixiales</taxon>
        <taxon>Mixiaceae</taxon>
        <taxon>Mixia</taxon>
    </lineage>
</organism>
<keyword evidence="10" id="KW-1185">Reference proteome</keyword>
<dbReference type="PANTHER" id="PTHR21183:SF18">
    <property type="entry name" value="LARGE RIBOSOMAL SUBUNIT PROTEIN UL29M"/>
    <property type="match status" value="1"/>
</dbReference>
<dbReference type="GO" id="GO:0032543">
    <property type="term" value="P:mitochondrial translation"/>
    <property type="evidence" value="ECO:0007669"/>
    <property type="project" value="TreeGrafter"/>
</dbReference>
<dbReference type="Gene3D" id="6.10.330.20">
    <property type="match status" value="1"/>
</dbReference>
<dbReference type="STRING" id="764103.G7DT62"/>
<evidence type="ECO:0000256" key="4">
    <source>
        <dbReference type="ARBA" id="ARBA00023128"/>
    </source>
</evidence>
<feature type="region of interest" description="Disordered" evidence="8">
    <location>
        <begin position="29"/>
        <end position="50"/>
    </location>
</feature>
<comment type="similarity">
    <text evidence="2">Belongs to the universal ribosomal protein uL29 family.</text>
</comment>
<dbReference type="RefSeq" id="XP_014571309.1">
    <property type="nucleotide sequence ID" value="XM_014715823.1"/>
</dbReference>
<dbReference type="HOGENOM" id="CLU_1038598_0_0_1"/>
<keyword evidence="5" id="KW-0687">Ribonucleoprotein</keyword>
<keyword evidence="4" id="KW-0496">Mitochondrion</keyword>
<evidence type="ECO:0000256" key="7">
    <source>
        <dbReference type="ARBA" id="ARBA00035399"/>
    </source>
</evidence>
<keyword evidence="3" id="KW-0689">Ribosomal protein</keyword>
<evidence type="ECO:0000256" key="3">
    <source>
        <dbReference type="ARBA" id="ARBA00022980"/>
    </source>
</evidence>
<accession>G7DT62</accession>
<dbReference type="InterPro" id="IPR010729">
    <property type="entry name" value="Ribosomal_uL29_mit"/>
</dbReference>
<dbReference type="AlphaFoldDB" id="G7DT62"/>
<feature type="region of interest" description="Disordered" evidence="8">
    <location>
        <begin position="241"/>
        <end position="268"/>
    </location>
</feature>
<gene>
    <name evidence="9" type="primary">Mo00587</name>
    <name evidence="9" type="ORF">E5Q_00587</name>
</gene>
<dbReference type="OrthoDB" id="270763at2759"/>
<dbReference type="GO" id="GO:0003735">
    <property type="term" value="F:structural constituent of ribosome"/>
    <property type="evidence" value="ECO:0007669"/>
    <property type="project" value="InterPro"/>
</dbReference>
<name>G7DT62_MIXOS</name>
<protein>
    <recommendedName>
        <fullName evidence="6">Large ribosomal subunit protein uL29m</fullName>
    </recommendedName>
    <alternativeName>
        <fullName evidence="7">54S ribosomal protein L4, mitochondrial</fullName>
    </alternativeName>
</protein>
<reference evidence="9 10" key="2">
    <citation type="journal article" date="2012" name="Open Biol.">
        <title>Characteristics of nucleosomes and linker DNA regions on the genome of the basidiomycete Mixia osmundae revealed by mono- and dinucleosome mapping.</title>
        <authorList>
            <person name="Nishida H."/>
            <person name="Kondo S."/>
            <person name="Matsumoto T."/>
            <person name="Suzuki Y."/>
            <person name="Yoshikawa H."/>
            <person name="Taylor T.D."/>
            <person name="Sugiyama J."/>
        </authorList>
    </citation>
    <scope>NUCLEOTIDE SEQUENCE [LARGE SCALE GENOMIC DNA]</scope>
    <source>
        <strain evidence="10">CBS 9802 / IAM 14324 / JCM 22182 / KY 12970</strain>
    </source>
</reference>
<proteinExistence type="inferred from homology"/>
<dbReference type="Proteomes" id="UP000009131">
    <property type="component" value="Unassembled WGS sequence"/>
</dbReference>